<gene>
    <name evidence="1" type="ORF">UY3_13112</name>
</gene>
<dbReference type="EMBL" id="KB554236">
    <property type="protein sequence ID" value="EMP29743.1"/>
    <property type="molecule type" value="Genomic_DNA"/>
</dbReference>
<name>M7BC70_CHEMY</name>
<evidence type="ECO:0000313" key="2">
    <source>
        <dbReference type="Proteomes" id="UP000031443"/>
    </source>
</evidence>
<proteinExistence type="predicted"/>
<keyword evidence="2" id="KW-1185">Reference proteome</keyword>
<protein>
    <submittedName>
        <fullName evidence="1">Uncharacterized protein</fullName>
    </submittedName>
</protein>
<reference evidence="2" key="1">
    <citation type="journal article" date="2013" name="Nat. Genet.">
        <title>The draft genomes of soft-shell turtle and green sea turtle yield insights into the development and evolution of the turtle-specific body plan.</title>
        <authorList>
            <person name="Wang Z."/>
            <person name="Pascual-Anaya J."/>
            <person name="Zadissa A."/>
            <person name="Li W."/>
            <person name="Niimura Y."/>
            <person name="Huang Z."/>
            <person name="Li C."/>
            <person name="White S."/>
            <person name="Xiong Z."/>
            <person name="Fang D."/>
            <person name="Wang B."/>
            <person name="Ming Y."/>
            <person name="Chen Y."/>
            <person name="Zheng Y."/>
            <person name="Kuraku S."/>
            <person name="Pignatelli M."/>
            <person name="Herrero J."/>
            <person name="Beal K."/>
            <person name="Nozawa M."/>
            <person name="Li Q."/>
            <person name="Wang J."/>
            <person name="Zhang H."/>
            <person name="Yu L."/>
            <person name="Shigenobu S."/>
            <person name="Wang J."/>
            <person name="Liu J."/>
            <person name="Flicek P."/>
            <person name="Searle S."/>
            <person name="Wang J."/>
            <person name="Kuratani S."/>
            <person name="Yin Y."/>
            <person name="Aken B."/>
            <person name="Zhang G."/>
            <person name="Irie N."/>
        </authorList>
    </citation>
    <scope>NUCLEOTIDE SEQUENCE [LARGE SCALE GENOMIC DNA]</scope>
</reference>
<dbReference type="Proteomes" id="UP000031443">
    <property type="component" value="Unassembled WGS sequence"/>
</dbReference>
<dbReference type="AlphaFoldDB" id="M7BC70"/>
<accession>M7BC70</accession>
<sequence length="91" mass="10690">MGRNDWLAPHGQQIQDEVREEQHHHYVELVLHRPTVLNKPSFPDTLLCQWRPLGLRRLHVGVRIELRLQPVSCHIENQIHAAYIASDPELH</sequence>
<organism evidence="1 2">
    <name type="scientific">Chelonia mydas</name>
    <name type="common">Green sea-turtle</name>
    <name type="synonym">Chelonia agassizi</name>
    <dbReference type="NCBI Taxonomy" id="8469"/>
    <lineage>
        <taxon>Eukaryota</taxon>
        <taxon>Metazoa</taxon>
        <taxon>Chordata</taxon>
        <taxon>Craniata</taxon>
        <taxon>Vertebrata</taxon>
        <taxon>Euteleostomi</taxon>
        <taxon>Archelosauria</taxon>
        <taxon>Testudinata</taxon>
        <taxon>Testudines</taxon>
        <taxon>Cryptodira</taxon>
        <taxon>Durocryptodira</taxon>
        <taxon>Americhelydia</taxon>
        <taxon>Chelonioidea</taxon>
        <taxon>Cheloniidae</taxon>
        <taxon>Chelonia</taxon>
    </lineage>
</organism>
<evidence type="ECO:0000313" key="1">
    <source>
        <dbReference type="EMBL" id="EMP29743.1"/>
    </source>
</evidence>